<dbReference type="InterPro" id="IPR051317">
    <property type="entry name" value="Gfo/Idh/MocA_oxidoreduct"/>
</dbReference>
<dbReference type="Proteomes" id="UP001060164">
    <property type="component" value="Chromosome"/>
</dbReference>
<dbReference type="Pfam" id="PF01408">
    <property type="entry name" value="GFO_IDH_MocA"/>
    <property type="match status" value="1"/>
</dbReference>
<evidence type="ECO:0000259" key="2">
    <source>
        <dbReference type="Pfam" id="PF22725"/>
    </source>
</evidence>
<protein>
    <submittedName>
        <fullName evidence="3">Gfo/Idh/MocA family oxidoreductase</fullName>
    </submittedName>
</protein>
<feature type="domain" description="Gfo/Idh/MocA-like oxidoreductase N-terminal" evidence="1">
    <location>
        <begin position="4"/>
        <end position="134"/>
    </location>
</feature>
<dbReference type="PANTHER" id="PTHR43708">
    <property type="entry name" value="CONSERVED EXPRESSED OXIDOREDUCTASE (EUROFUNG)"/>
    <property type="match status" value="1"/>
</dbReference>
<feature type="domain" description="GFO/IDH/MocA-like oxidoreductase" evidence="2">
    <location>
        <begin position="142"/>
        <end position="274"/>
    </location>
</feature>
<accession>A0ABY5VJQ8</accession>
<dbReference type="PANTHER" id="PTHR43708:SF3">
    <property type="entry name" value="OXIDOREDUCTASE"/>
    <property type="match status" value="1"/>
</dbReference>
<reference evidence="3" key="1">
    <citation type="journal article" date="2022" name="Cell">
        <title>Design, construction, and in vivo augmentation of a complex gut microbiome.</title>
        <authorList>
            <person name="Cheng A.G."/>
            <person name="Ho P.Y."/>
            <person name="Aranda-Diaz A."/>
            <person name="Jain S."/>
            <person name="Yu F.B."/>
            <person name="Meng X."/>
            <person name="Wang M."/>
            <person name="Iakiviak M."/>
            <person name="Nagashima K."/>
            <person name="Zhao A."/>
            <person name="Murugkar P."/>
            <person name="Patil A."/>
            <person name="Atabakhsh K."/>
            <person name="Weakley A."/>
            <person name="Yan J."/>
            <person name="Brumbaugh A.R."/>
            <person name="Higginbottom S."/>
            <person name="Dimas A."/>
            <person name="Shiver A.L."/>
            <person name="Deutschbauer A."/>
            <person name="Neff N."/>
            <person name="Sonnenburg J.L."/>
            <person name="Huang K.C."/>
            <person name="Fischbach M.A."/>
        </authorList>
    </citation>
    <scope>NUCLEOTIDE SEQUENCE</scope>
    <source>
        <strain evidence="3">DSM 19829</strain>
    </source>
</reference>
<gene>
    <name evidence="3" type="ORF">NQ502_04355</name>
</gene>
<evidence type="ECO:0000313" key="4">
    <source>
        <dbReference type="Proteomes" id="UP001060164"/>
    </source>
</evidence>
<dbReference type="Pfam" id="PF22725">
    <property type="entry name" value="GFO_IDH_MocA_C3"/>
    <property type="match status" value="1"/>
</dbReference>
<dbReference type="SUPFAM" id="SSF51735">
    <property type="entry name" value="NAD(P)-binding Rossmann-fold domains"/>
    <property type="match status" value="1"/>
</dbReference>
<dbReference type="RefSeq" id="WP_028528665.1">
    <property type="nucleotide sequence ID" value="NZ_CABLBR010000013.1"/>
</dbReference>
<dbReference type="Gene3D" id="3.40.50.720">
    <property type="entry name" value="NAD(P)-binding Rossmann-like Domain"/>
    <property type="match status" value="1"/>
</dbReference>
<sequence>MYLKYGMVGGGNGAFIGDVHRRGAFLGGFAKLTAGCFTRNPEKNAQAAEEWNVEDRSRVYANYKEMAEAESSRADGIDFVAITTPNDTHYDIARTFLEKGIHVICDKPVTSTVEQAKELKKLAEENNLCFAVTYSYHGYAMVRQAREMIEAGKIGEIVYVTTEYPQDWLLLGLRDEETRKKMWRIDPERANGSLCTVDIGTHLESLIHAATGLEITKVLARFDNTVDGLPLETNSNVMLQLSNGASGNLWSSIVAIGHDADVRIRIYGTEGSLEWYHGKQGLLKFARLGEPVQYLAMNRDYNGEQSLGMSHLPAGHPEGYYEAFGNIYEAFCRDVIARKDGATEKQYIYPDIEDGINGVRFVDACVESNANGNVWVEI</sequence>
<dbReference type="SUPFAM" id="SSF55347">
    <property type="entry name" value="Glyceraldehyde-3-phosphate dehydrogenase-like, C-terminal domain"/>
    <property type="match status" value="1"/>
</dbReference>
<evidence type="ECO:0000313" key="3">
    <source>
        <dbReference type="EMBL" id="UWP60293.1"/>
    </source>
</evidence>
<organism evidence="3 4">
    <name type="scientific">Ruminococcus gauvreauii</name>
    <dbReference type="NCBI Taxonomy" id="438033"/>
    <lineage>
        <taxon>Bacteria</taxon>
        <taxon>Bacillati</taxon>
        <taxon>Bacillota</taxon>
        <taxon>Clostridia</taxon>
        <taxon>Eubacteriales</taxon>
        <taxon>Oscillospiraceae</taxon>
        <taxon>Ruminococcus</taxon>
    </lineage>
</organism>
<dbReference type="EMBL" id="CP102290">
    <property type="protein sequence ID" value="UWP60293.1"/>
    <property type="molecule type" value="Genomic_DNA"/>
</dbReference>
<name>A0ABY5VJQ8_9FIRM</name>
<dbReference type="InterPro" id="IPR036291">
    <property type="entry name" value="NAD(P)-bd_dom_sf"/>
</dbReference>
<keyword evidence="4" id="KW-1185">Reference proteome</keyword>
<dbReference type="InterPro" id="IPR000683">
    <property type="entry name" value="Gfo/Idh/MocA-like_OxRdtase_N"/>
</dbReference>
<evidence type="ECO:0000259" key="1">
    <source>
        <dbReference type="Pfam" id="PF01408"/>
    </source>
</evidence>
<dbReference type="InterPro" id="IPR055170">
    <property type="entry name" value="GFO_IDH_MocA-like_dom"/>
</dbReference>
<proteinExistence type="predicted"/>
<dbReference type="Gene3D" id="3.30.360.10">
    <property type="entry name" value="Dihydrodipicolinate Reductase, domain 2"/>
    <property type="match status" value="1"/>
</dbReference>